<evidence type="ECO:0000313" key="2">
    <source>
        <dbReference type="EMBL" id="KAJ7356183.1"/>
    </source>
</evidence>
<feature type="region of interest" description="Disordered" evidence="1">
    <location>
        <begin position="65"/>
        <end position="89"/>
    </location>
</feature>
<feature type="compositionally biased region" description="Basic and acidic residues" evidence="1">
    <location>
        <begin position="155"/>
        <end position="168"/>
    </location>
</feature>
<reference evidence="2" key="1">
    <citation type="submission" date="2023-01" db="EMBL/GenBank/DDBJ databases">
        <title>Genome assembly of the deep-sea coral Lophelia pertusa.</title>
        <authorList>
            <person name="Herrera S."/>
            <person name="Cordes E."/>
        </authorList>
    </citation>
    <scope>NUCLEOTIDE SEQUENCE</scope>
    <source>
        <strain evidence="2">USNM1676648</strain>
        <tissue evidence="2">Polyp</tissue>
    </source>
</reference>
<evidence type="ECO:0000313" key="3">
    <source>
        <dbReference type="Proteomes" id="UP001163046"/>
    </source>
</evidence>
<name>A0A9X0CJ87_9CNID</name>
<organism evidence="2 3">
    <name type="scientific">Desmophyllum pertusum</name>
    <dbReference type="NCBI Taxonomy" id="174260"/>
    <lineage>
        <taxon>Eukaryota</taxon>
        <taxon>Metazoa</taxon>
        <taxon>Cnidaria</taxon>
        <taxon>Anthozoa</taxon>
        <taxon>Hexacorallia</taxon>
        <taxon>Scleractinia</taxon>
        <taxon>Caryophylliina</taxon>
        <taxon>Caryophylliidae</taxon>
        <taxon>Desmophyllum</taxon>
    </lineage>
</organism>
<dbReference type="Proteomes" id="UP001163046">
    <property type="component" value="Unassembled WGS sequence"/>
</dbReference>
<protein>
    <submittedName>
        <fullName evidence="2">Uncharacterized protein</fullName>
    </submittedName>
</protein>
<proteinExistence type="predicted"/>
<keyword evidence="3" id="KW-1185">Reference proteome</keyword>
<dbReference type="AlphaFoldDB" id="A0A9X0CJ87"/>
<accession>A0A9X0CJ87</accession>
<dbReference type="EMBL" id="MU827323">
    <property type="protein sequence ID" value="KAJ7356183.1"/>
    <property type="molecule type" value="Genomic_DNA"/>
</dbReference>
<feature type="region of interest" description="Disordered" evidence="1">
    <location>
        <begin position="101"/>
        <end position="201"/>
    </location>
</feature>
<comment type="caution">
    <text evidence="2">The sequence shown here is derived from an EMBL/GenBank/DDBJ whole genome shotgun (WGS) entry which is preliminary data.</text>
</comment>
<dbReference type="OrthoDB" id="5988617at2759"/>
<sequence>MDAMEQNDYDVFRRDVYRVAVSNEIYEPQQNRRIVRSIGDDNDDEEDFDDLEALRLAALRSLGTKNSYAKQGVPATDSGSTRRVSLGREDKSDLQIVALERQDSLSSSSTDYEEIDLSERTFADSELANYSNSDVDNPESEDKFQSDSPEIDPEMDAKEDSDEGHSEEGVENNDVLTDEDNVENNNVLSDADDVEKQRCIE</sequence>
<gene>
    <name evidence="2" type="ORF">OS493_025934</name>
</gene>
<evidence type="ECO:0000256" key="1">
    <source>
        <dbReference type="SAM" id="MobiDB-lite"/>
    </source>
</evidence>